<reference evidence="1" key="1">
    <citation type="submission" date="2022-07" db="EMBL/GenBank/DDBJ databases">
        <authorList>
            <person name="Macas J."/>
            <person name="Novak P."/>
            <person name="Neumann P."/>
        </authorList>
    </citation>
    <scope>NUCLEOTIDE SEQUENCE</scope>
</reference>
<comment type="caution">
    <text evidence="1">The sequence shown here is derived from an EMBL/GenBank/DDBJ whole genome shotgun (WGS) entry which is preliminary data.</text>
</comment>
<sequence>MSSQWRPPQPNNRNFRHSSPFSNVAAVNAVSPSANPGGFIPGLPCLILPNNFRSFWHLNLMPCQSLLL</sequence>
<evidence type="ECO:0000313" key="1">
    <source>
        <dbReference type="EMBL" id="CAH9081911.1"/>
    </source>
</evidence>
<protein>
    <submittedName>
        <fullName evidence="1">Uncharacterized protein</fullName>
    </submittedName>
</protein>
<keyword evidence="2" id="KW-1185">Reference proteome</keyword>
<dbReference type="Proteomes" id="UP001152523">
    <property type="component" value="Unassembled WGS sequence"/>
</dbReference>
<organism evidence="1 2">
    <name type="scientific">Cuscuta epithymum</name>
    <dbReference type="NCBI Taxonomy" id="186058"/>
    <lineage>
        <taxon>Eukaryota</taxon>
        <taxon>Viridiplantae</taxon>
        <taxon>Streptophyta</taxon>
        <taxon>Embryophyta</taxon>
        <taxon>Tracheophyta</taxon>
        <taxon>Spermatophyta</taxon>
        <taxon>Magnoliopsida</taxon>
        <taxon>eudicotyledons</taxon>
        <taxon>Gunneridae</taxon>
        <taxon>Pentapetalae</taxon>
        <taxon>asterids</taxon>
        <taxon>lamiids</taxon>
        <taxon>Solanales</taxon>
        <taxon>Convolvulaceae</taxon>
        <taxon>Cuscuteae</taxon>
        <taxon>Cuscuta</taxon>
        <taxon>Cuscuta subgen. Cuscuta</taxon>
    </lineage>
</organism>
<evidence type="ECO:0000313" key="2">
    <source>
        <dbReference type="Proteomes" id="UP001152523"/>
    </source>
</evidence>
<dbReference type="EMBL" id="CAMAPF010000037">
    <property type="protein sequence ID" value="CAH9081911.1"/>
    <property type="molecule type" value="Genomic_DNA"/>
</dbReference>
<proteinExistence type="predicted"/>
<name>A0AAV0CRI1_9ASTE</name>
<gene>
    <name evidence="1" type="ORF">CEPIT_LOCUS7912</name>
</gene>
<dbReference type="AlphaFoldDB" id="A0AAV0CRI1"/>
<accession>A0AAV0CRI1</accession>